<dbReference type="SUPFAM" id="SSF109998">
    <property type="entry name" value="Triger factor/SurA peptide-binding domain-like"/>
    <property type="match status" value="1"/>
</dbReference>
<dbReference type="Proteomes" id="UP000778523">
    <property type="component" value="Unassembled WGS sequence"/>
</dbReference>
<evidence type="ECO:0000256" key="1">
    <source>
        <dbReference type="ARBA" id="ARBA00000971"/>
    </source>
</evidence>
<accession>A0ABX2IEK8</accession>
<comment type="catalytic activity">
    <reaction evidence="1">
        <text>[protein]-peptidylproline (omega=180) = [protein]-peptidylproline (omega=0)</text>
        <dbReference type="Rhea" id="RHEA:16237"/>
        <dbReference type="Rhea" id="RHEA-COMP:10747"/>
        <dbReference type="Rhea" id="RHEA-COMP:10748"/>
        <dbReference type="ChEBI" id="CHEBI:83833"/>
        <dbReference type="ChEBI" id="CHEBI:83834"/>
        <dbReference type="EC" id="5.2.1.8"/>
    </reaction>
</comment>
<evidence type="ECO:0000313" key="8">
    <source>
        <dbReference type="EMBL" id="NSL55111.1"/>
    </source>
</evidence>
<keyword evidence="5 6" id="KW-0413">Isomerase</keyword>
<evidence type="ECO:0000313" key="9">
    <source>
        <dbReference type="Proteomes" id="UP000778523"/>
    </source>
</evidence>
<comment type="caution">
    <text evidence="8">The sequence shown here is derived from an EMBL/GenBank/DDBJ whole genome shotgun (WGS) entry which is preliminary data.</text>
</comment>
<dbReference type="EC" id="5.2.1.8" evidence="3"/>
<dbReference type="PROSITE" id="PS50198">
    <property type="entry name" value="PPIC_PPIASE_2"/>
    <property type="match status" value="1"/>
</dbReference>
<dbReference type="PANTHER" id="PTHR47245:SF2">
    <property type="entry name" value="PEPTIDYL-PROLYL CIS-TRANS ISOMERASE HP_0175-RELATED"/>
    <property type="match status" value="1"/>
</dbReference>
<proteinExistence type="inferred from homology"/>
<keyword evidence="9" id="KW-1185">Reference proteome</keyword>
<dbReference type="Gene3D" id="3.10.50.40">
    <property type="match status" value="1"/>
</dbReference>
<dbReference type="InterPro" id="IPR014282">
    <property type="entry name" value="Nitrogen_fix_NifM"/>
</dbReference>
<evidence type="ECO:0000256" key="5">
    <source>
        <dbReference type="ARBA" id="ARBA00023235"/>
    </source>
</evidence>
<evidence type="ECO:0000259" key="7">
    <source>
        <dbReference type="PROSITE" id="PS50198"/>
    </source>
</evidence>
<sequence length="300" mass="33412">MSEIASPSPVVTATPASATPASSAASGYLALKQAQALFKTTPERLDAEQHHKLEAVVNRQRAIETRILGSRQATHVVISPEAVTHSIAEIAANFSNEAEFVCDLARFGLSEQSLRAEVERELRVEAVLEMVSAKVAPVSNMEVELFYHLHHARFETPERRTLRHILLTHDDSEAGRATSRQRIEVIRELLLRHPDRFGEQALRHSECPTAMQGGLLGQVPRGQLFPALDAAAFTMRAGSLSEALESPMGFHLLRCENIQPAGKVPLTQVRDRIREQMLITRKQNKQRAWVCQIMSHEART</sequence>
<dbReference type="InterPro" id="IPR046357">
    <property type="entry name" value="PPIase_dom_sf"/>
</dbReference>
<feature type="domain" description="PpiC" evidence="7">
    <location>
        <begin position="157"/>
        <end position="257"/>
    </location>
</feature>
<dbReference type="PANTHER" id="PTHR47245">
    <property type="entry name" value="PEPTIDYLPROLYL ISOMERASE"/>
    <property type="match status" value="1"/>
</dbReference>
<reference evidence="8 9" key="1">
    <citation type="submission" date="2020-06" db="EMBL/GenBank/DDBJ databases">
        <title>Draft genome of Uliginosibacterium sp. IMCC34675.</title>
        <authorList>
            <person name="Song J."/>
        </authorList>
    </citation>
    <scope>NUCLEOTIDE SEQUENCE [LARGE SCALE GENOMIC DNA]</scope>
    <source>
        <strain evidence="8 9">IMCC34675</strain>
    </source>
</reference>
<dbReference type="InterPro" id="IPR027304">
    <property type="entry name" value="Trigger_fact/SurA_dom_sf"/>
</dbReference>
<dbReference type="Gene3D" id="1.10.4030.10">
    <property type="entry name" value="Porin chaperone SurA, peptide-binding domain"/>
    <property type="match status" value="1"/>
</dbReference>
<dbReference type="EMBL" id="JABCSC020000002">
    <property type="protein sequence ID" value="NSL55111.1"/>
    <property type="molecule type" value="Genomic_DNA"/>
</dbReference>
<gene>
    <name evidence="8" type="primary">nifM</name>
    <name evidence="8" type="ORF">HJ583_008765</name>
</gene>
<protein>
    <recommendedName>
        <fullName evidence="3">peptidylprolyl isomerase</fullName>
        <ecNumber evidence="3">5.2.1.8</ecNumber>
    </recommendedName>
</protein>
<dbReference type="PROSITE" id="PS01096">
    <property type="entry name" value="PPIC_PPIASE_1"/>
    <property type="match status" value="1"/>
</dbReference>
<evidence type="ECO:0000256" key="4">
    <source>
        <dbReference type="ARBA" id="ARBA00023110"/>
    </source>
</evidence>
<evidence type="ECO:0000256" key="2">
    <source>
        <dbReference type="ARBA" id="ARBA00007656"/>
    </source>
</evidence>
<dbReference type="SUPFAM" id="SSF54534">
    <property type="entry name" value="FKBP-like"/>
    <property type="match status" value="1"/>
</dbReference>
<dbReference type="InterPro" id="IPR023058">
    <property type="entry name" value="PPIase_PpiC_CS"/>
</dbReference>
<dbReference type="Pfam" id="PF00639">
    <property type="entry name" value="Rotamase"/>
    <property type="match status" value="1"/>
</dbReference>
<comment type="similarity">
    <text evidence="2">Belongs to the PpiC/parvulin rotamase family.</text>
</comment>
<organism evidence="8 9">
    <name type="scientific">Uliginosibacterium aquaticum</name>
    <dbReference type="NCBI Taxonomy" id="2731212"/>
    <lineage>
        <taxon>Bacteria</taxon>
        <taxon>Pseudomonadati</taxon>
        <taxon>Pseudomonadota</taxon>
        <taxon>Betaproteobacteria</taxon>
        <taxon>Rhodocyclales</taxon>
        <taxon>Zoogloeaceae</taxon>
        <taxon>Uliginosibacterium</taxon>
    </lineage>
</organism>
<evidence type="ECO:0000256" key="6">
    <source>
        <dbReference type="PROSITE-ProRule" id="PRU00278"/>
    </source>
</evidence>
<evidence type="ECO:0000256" key="3">
    <source>
        <dbReference type="ARBA" id="ARBA00013194"/>
    </source>
</evidence>
<keyword evidence="4 6" id="KW-0697">Rotamase</keyword>
<dbReference type="InterPro" id="IPR050245">
    <property type="entry name" value="PrsA_foldase"/>
</dbReference>
<dbReference type="RefSeq" id="WP_170021577.1">
    <property type="nucleotide sequence ID" value="NZ_JABCSC020000002.1"/>
</dbReference>
<name>A0ABX2IEK8_9RHOO</name>
<dbReference type="InterPro" id="IPR000297">
    <property type="entry name" value="PPIase_PpiC"/>
</dbReference>
<dbReference type="NCBIfam" id="TIGR02933">
    <property type="entry name" value="nifM_nitrog"/>
    <property type="match status" value="1"/>
</dbReference>